<dbReference type="OrthoDB" id="9814063at2"/>
<dbReference type="GO" id="GO:0009055">
    <property type="term" value="F:electron transfer activity"/>
    <property type="evidence" value="ECO:0007669"/>
    <property type="project" value="InterPro"/>
</dbReference>
<dbReference type="Proteomes" id="UP000305675">
    <property type="component" value="Unassembled WGS sequence"/>
</dbReference>
<evidence type="ECO:0000313" key="7">
    <source>
        <dbReference type="EMBL" id="TKB50063.1"/>
    </source>
</evidence>
<comment type="subcellular location">
    <subcellularLocation>
        <location evidence="5">Periplasm</location>
    </subcellularLocation>
</comment>
<protein>
    <recommendedName>
        <fullName evidence="5">Azurin</fullName>
    </recommendedName>
</protein>
<organism evidence="7 8">
    <name type="scientific">Ferrimonas aestuarii</name>
    <dbReference type="NCBI Taxonomy" id="2569539"/>
    <lineage>
        <taxon>Bacteria</taxon>
        <taxon>Pseudomonadati</taxon>
        <taxon>Pseudomonadota</taxon>
        <taxon>Gammaproteobacteria</taxon>
        <taxon>Alteromonadales</taxon>
        <taxon>Ferrimonadaceae</taxon>
        <taxon>Ferrimonas</taxon>
    </lineage>
</organism>
<keyword evidence="3 5" id="KW-0249">Electron transport</keyword>
<dbReference type="NCBIfam" id="TIGR02695">
    <property type="entry name" value="azurin"/>
    <property type="match status" value="1"/>
</dbReference>
<reference evidence="7 8" key="1">
    <citation type="submission" date="2019-04" db="EMBL/GenBank/DDBJ databases">
        <authorList>
            <person name="Hwang J.C."/>
        </authorList>
    </citation>
    <scope>NUCLEOTIDE SEQUENCE [LARGE SCALE GENOMIC DNA]</scope>
    <source>
        <strain evidence="7 8">IMCC35002</strain>
    </source>
</reference>
<keyword evidence="5" id="KW-0574">Periplasm</keyword>
<name>A0A4U1BFX8_9GAMM</name>
<dbReference type="Gene3D" id="2.60.40.420">
    <property type="entry name" value="Cupredoxins - blue copper proteins"/>
    <property type="match status" value="1"/>
</dbReference>
<keyword evidence="2 5" id="KW-0479">Metal-binding</keyword>
<dbReference type="InterPro" id="IPR050845">
    <property type="entry name" value="Cu-binding_ET"/>
</dbReference>
<keyword evidence="5" id="KW-0732">Signal</keyword>
<evidence type="ECO:0000259" key="6">
    <source>
        <dbReference type="Pfam" id="PF00127"/>
    </source>
</evidence>
<feature type="signal peptide" evidence="5">
    <location>
        <begin position="1"/>
        <end position="23"/>
    </location>
</feature>
<dbReference type="GO" id="GO:0042597">
    <property type="term" value="C:periplasmic space"/>
    <property type="evidence" value="ECO:0007669"/>
    <property type="project" value="UniProtKB-SubCell"/>
</dbReference>
<keyword evidence="1 5" id="KW-0813">Transport</keyword>
<dbReference type="RefSeq" id="WP_136865195.1">
    <property type="nucleotide sequence ID" value="NZ_SWCJ01000024.1"/>
</dbReference>
<comment type="function">
    <text evidence="5">Transfers electrons from cytochrome c551 to cytochrome oxidase.</text>
</comment>
<evidence type="ECO:0000256" key="2">
    <source>
        <dbReference type="ARBA" id="ARBA00022723"/>
    </source>
</evidence>
<gene>
    <name evidence="7" type="primary">azu</name>
    <name evidence="7" type="ORF">FCL42_19965</name>
</gene>
<dbReference type="InterPro" id="IPR014068">
    <property type="entry name" value="Azurin"/>
</dbReference>
<evidence type="ECO:0000256" key="1">
    <source>
        <dbReference type="ARBA" id="ARBA00022448"/>
    </source>
</evidence>
<keyword evidence="4 5" id="KW-0186">Copper</keyword>
<evidence type="ECO:0000313" key="8">
    <source>
        <dbReference type="Proteomes" id="UP000305675"/>
    </source>
</evidence>
<dbReference type="SUPFAM" id="SSF49503">
    <property type="entry name" value="Cupredoxins"/>
    <property type="match status" value="1"/>
</dbReference>
<evidence type="ECO:0000256" key="5">
    <source>
        <dbReference type="RuleBase" id="RU363017"/>
    </source>
</evidence>
<accession>A0A4U1BFX8</accession>
<dbReference type="CDD" id="cd13922">
    <property type="entry name" value="Azurin"/>
    <property type="match status" value="1"/>
</dbReference>
<feature type="chain" id="PRO_5020898016" description="Azurin" evidence="5">
    <location>
        <begin position="24"/>
        <end position="152"/>
    </location>
</feature>
<feature type="domain" description="Blue (type 1) copper" evidence="6">
    <location>
        <begin position="25"/>
        <end position="150"/>
    </location>
</feature>
<dbReference type="EMBL" id="SWCJ01000024">
    <property type="protein sequence ID" value="TKB50063.1"/>
    <property type="molecule type" value="Genomic_DNA"/>
</dbReference>
<keyword evidence="8" id="KW-1185">Reference proteome</keyword>
<dbReference type="InterPro" id="IPR008972">
    <property type="entry name" value="Cupredoxin"/>
</dbReference>
<dbReference type="PANTHER" id="PTHR38439">
    <property type="entry name" value="AURACYANIN-B"/>
    <property type="match status" value="1"/>
</dbReference>
<proteinExistence type="predicted"/>
<dbReference type="GO" id="GO:0005507">
    <property type="term" value="F:copper ion binding"/>
    <property type="evidence" value="ECO:0007669"/>
    <property type="project" value="UniProtKB-UniRule"/>
</dbReference>
<dbReference type="Pfam" id="PF00127">
    <property type="entry name" value="Copper-bind"/>
    <property type="match status" value="1"/>
</dbReference>
<evidence type="ECO:0000256" key="4">
    <source>
        <dbReference type="ARBA" id="ARBA00023008"/>
    </source>
</evidence>
<sequence>MFKRLSIAALALCSWAFSGVAAANECELTIKANDMMQFDTKVLEVSASCEKVKLNLIHDGTLPKTTMGHNWVLTKAADMQAVATEGMSAGPDKDYVNRDNPAVIAASEVIGGGASTTLEFSIAGLNAGDSFKYFCSFPGHWAIMQGDFIIKA</sequence>
<dbReference type="AlphaFoldDB" id="A0A4U1BFX8"/>
<evidence type="ECO:0000256" key="3">
    <source>
        <dbReference type="ARBA" id="ARBA00022982"/>
    </source>
</evidence>
<comment type="caution">
    <text evidence="7">The sequence shown here is derived from an EMBL/GenBank/DDBJ whole genome shotgun (WGS) entry which is preliminary data.</text>
</comment>
<dbReference type="PANTHER" id="PTHR38439:SF2">
    <property type="entry name" value="OUTER MEMBRANE PROTEIN H.8"/>
    <property type="match status" value="1"/>
</dbReference>
<dbReference type="InterPro" id="IPR000923">
    <property type="entry name" value="BlueCu_1"/>
</dbReference>